<evidence type="ECO:0000313" key="3">
    <source>
        <dbReference type="Proteomes" id="UP001497482"/>
    </source>
</evidence>
<sequence>MAVWWALLLLLWPYPAIQPCPTLCTCTSAQAKDEPSYVVNKKKSLRGWLIEEKGCCVEGDWLTGVISGVWGGGGMPRFSHSRSPVGRCCSVWGVIERT</sequence>
<feature type="chain" id="PRO_5043449748" description="Secreted protein" evidence="1">
    <location>
        <begin position="20"/>
        <end position="98"/>
    </location>
</feature>
<feature type="signal peptide" evidence="1">
    <location>
        <begin position="1"/>
        <end position="19"/>
    </location>
</feature>
<name>A0AAV2JI41_KNICA</name>
<evidence type="ECO:0000256" key="1">
    <source>
        <dbReference type="SAM" id="SignalP"/>
    </source>
</evidence>
<proteinExistence type="predicted"/>
<organism evidence="2 3">
    <name type="scientific">Knipowitschia caucasica</name>
    <name type="common">Caucasian dwarf goby</name>
    <name type="synonym">Pomatoschistus caucasicus</name>
    <dbReference type="NCBI Taxonomy" id="637954"/>
    <lineage>
        <taxon>Eukaryota</taxon>
        <taxon>Metazoa</taxon>
        <taxon>Chordata</taxon>
        <taxon>Craniata</taxon>
        <taxon>Vertebrata</taxon>
        <taxon>Euteleostomi</taxon>
        <taxon>Actinopterygii</taxon>
        <taxon>Neopterygii</taxon>
        <taxon>Teleostei</taxon>
        <taxon>Neoteleostei</taxon>
        <taxon>Acanthomorphata</taxon>
        <taxon>Gobiaria</taxon>
        <taxon>Gobiiformes</taxon>
        <taxon>Gobioidei</taxon>
        <taxon>Gobiidae</taxon>
        <taxon>Gobiinae</taxon>
        <taxon>Knipowitschia</taxon>
    </lineage>
</organism>
<accession>A0AAV2JI41</accession>
<evidence type="ECO:0008006" key="4">
    <source>
        <dbReference type="Google" id="ProtNLM"/>
    </source>
</evidence>
<evidence type="ECO:0000313" key="2">
    <source>
        <dbReference type="EMBL" id="CAL1575813.1"/>
    </source>
</evidence>
<dbReference type="EMBL" id="OZ035834">
    <property type="protein sequence ID" value="CAL1575813.1"/>
    <property type="molecule type" value="Genomic_DNA"/>
</dbReference>
<protein>
    <recommendedName>
        <fullName evidence="4">Secreted protein</fullName>
    </recommendedName>
</protein>
<dbReference type="Proteomes" id="UP001497482">
    <property type="component" value="Chromosome 12"/>
</dbReference>
<reference evidence="2 3" key="1">
    <citation type="submission" date="2024-04" db="EMBL/GenBank/DDBJ databases">
        <authorList>
            <person name="Waldvogel A.-M."/>
            <person name="Schoenle A."/>
        </authorList>
    </citation>
    <scope>NUCLEOTIDE SEQUENCE [LARGE SCALE GENOMIC DNA]</scope>
</reference>
<gene>
    <name evidence="2" type="ORF">KC01_LOCUS7308</name>
</gene>
<keyword evidence="1" id="KW-0732">Signal</keyword>
<dbReference type="AlphaFoldDB" id="A0AAV2JI41"/>
<keyword evidence="3" id="KW-1185">Reference proteome</keyword>